<keyword evidence="3" id="KW-0813">Transport</keyword>
<evidence type="ECO:0000256" key="5">
    <source>
        <dbReference type="SAM" id="MobiDB-lite"/>
    </source>
</evidence>
<keyword evidence="4" id="KW-0732">Signal</keyword>
<dbReference type="EMBL" id="JAMQAW010000011">
    <property type="protein sequence ID" value="MCM2389501.1"/>
    <property type="molecule type" value="Genomic_DNA"/>
</dbReference>
<reference evidence="7" key="1">
    <citation type="submission" date="2022-06" db="EMBL/GenBank/DDBJ databases">
        <title>Genome public.</title>
        <authorList>
            <person name="Sun Q."/>
        </authorList>
    </citation>
    <scope>NUCLEOTIDE SEQUENCE</scope>
    <source>
        <strain evidence="7">CWNU-1</strain>
    </source>
</reference>
<dbReference type="Proteomes" id="UP001431429">
    <property type="component" value="Unassembled WGS sequence"/>
</dbReference>
<name>A0ABT0UQI1_9ACTN</name>
<evidence type="ECO:0000256" key="1">
    <source>
        <dbReference type="ARBA" id="ARBA00004196"/>
    </source>
</evidence>
<dbReference type="RefSeq" id="WP_250919846.1">
    <property type="nucleotide sequence ID" value="NZ_JAMQAW010000011.1"/>
</dbReference>
<gene>
    <name evidence="7" type="ORF">NBG84_14570</name>
</gene>
<evidence type="ECO:0000259" key="6">
    <source>
        <dbReference type="PROSITE" id="PS50983"/>
    </source>
</evidence>
<proteinExistence type="inferred from homology"/>
<evidence type="ECO:0000256" key="3">
    <source>
        <dbReference type="ARBA" id="ARBA00022448"/>
    </source>
</evidence>
<evidence type="ECO:0000256" key="4">
    <source>
        <dbReference type="ARBA" id="ARBA00022729"/>
    </source>
</evidence>
<protein>
    <submittedName>
        <fullName evidence="7">ABC transporter substrate-binding protein</fullName>
    </submittedName>
</protein>
<dbReference type="Pfam" id="PF01497">
    <property type="entry name" value="Peripla_BP_2"/>
    <property type="match status" value="1"/>
</dbReference>
<dbReference type="PANTHER" id="PTHR30532">
    <property type="entry name" value="IRON III DICITRATE-BINDING PERIPLASMIC PROTEIN"/>
    <property type="match status" value="1"/>
</dbReference>
<sequence>MSPRADVRTPSMAHHGSGARTAVRDCCRNGTLPGHRGTPDTRLVRNELTRRGFGRGVGALTLGGLLVACGSDGNGSGGATGAGAKDGGTIDFSYQGYRAKIPADPQRVVALDPRTGMEFAVMAGYPIIAGYRLEKGNHLATRVPAGFKALEGNETEPSAESVLAQEPDLLVIGEDWWKFYQEKKLLTEDIAPVLVVGGGFSPFWRRHTEQQLTLLGREQQARKQLTAYDTRLATAKKEVGRLIKGKKVLIAGAENPQFWAQTRSFYLSVANELGMDVMFYDPERDISSGKSNEYHSLEQVDAFAPADLIILQNPDDPATRAKTWQRLPAVRAGRVAPLNYYSNAGLALTATALLDELVSAAKLLG</sequence>
<dbReference type="InterPro" id="IPR051313">
    <property type="entry name" value="Bact_iron-sidero_bind"/>
</dbReference>
<accession>A0ABT0UQI1</accession>
<comment type="similarity">
    <text evidence="2">Belongs to the bacterial solute-binding protein 8 family.</text>
</comment>
<dbReference type="PANTHER" id="PTHR30532:SF1">
    <property type="entry name" value="IRON(3+)-HYDROXAMATE-BINDING PROTEIN FHUD"/>
    <property type="match status" value="1"/>
</dbReference>
<dbReference type="SUPFAM" id="SSF53807">
    <property type="entry name" value="Helical backbone' metal receptor"/>
    <property type="match status" value="1"/>
</dbReference>
<evidence type="ECO:0000256" key="2">
    <source>
        <dbReference type="ARBA" id="ARBA00008814"/>
    </source>
</evidence>
<feature type="domain" description="Fe/B12 periplasmic-binding" evidence="6">
    <location>
        <begin position="107"/>
        <end position="365"/>
    </location>
</feature>
<keyword evidence="8" id="KW-1185">Reference proteome</keyword>
<comment type="caution">
    <text evidence="7">The sequence shown here is derived from an EMBL/GenBank/DDBJ whole genome shotgun (WGS) entry which is preliminary data.</text>
</comment>
<dbReference type="Gene3D" id="3.40.50.1980">
    <property type="entry name" value="Nitrogenase molybdenum iron protein domain"/>
    <property type="match status" value="2"/>
</dbReference>
<comment type="subcellular location">
    <subcellularLocation>
        <location evidence="1">Cell envelope</location>
    </subcellularLocation>
</comment>
<organism evidence="7 8">
    <name type="scientific">Streptomyces albipurpureus</name>
    <dbReference type="NCBI Taxonomy" id="2897419"/>
    <lineage>
        <taxon>Bacteria</taxon>
        <taxon>Bacillati</taxon>
        <taxon>Actinomycetota</taxon>
        <taxon>Actinomycetes</taxon>
        <taxon>Kitasatosporales</taxon>
        <taxon>Streptomycetaceae</taxon>
        <taxon>Streptomyces</taxon>
    </lineage>
</organism>
<feature type="region of interest" description="Disordered" evidence="5">
    <location>
        <begin position="1"/>
        <end position="41"/>
    </location>
</feature>
<evidence type="ECO:0000313" key="7">
    <source>
        <dbReference type="EMBL" id="MCM2389501.1"/>
    </source>
</evidence>
<dbReference type="PROSITE" id="PS50983">
    <property type="entry name" value="FE_B12_PBP"/>
    <property type="match status" value="1"/>
</dbReference>
<evidence type="ECO:0000313" key="8">
    <source>
        <dbReference type="Proteomes" id="UP001431429"/>
    </source>
</evidence>
<dbReference type="InterPro" id="IPR002491">
    <property type="entry name" value="ABC_transptr_periplasmic_BD"/>
</dbReference>